<dbReference type="AlphaFoldDB" id="A0A2G9T9R3"/>
<keyword evidence="3" id="KW-1185">Reference proteome</keyword>
<evidence type="ECO:0000313" key="3">
    <source>
        <dbReference type="Proteomes" id="UP000230423"/>
    </source>
</evidence>
<accession>A0A2G9T9R3</accession>
<dbReference type="EMBL" id="KZ393345">
    <property type="protein sequence ID" value="PIO54713.1"/>
    <property type="molecule type" value="Genomic_DNA"/>
</dbReference>
<keyword evidence="1" id="KW-0472">Membrane</keyword>
<gene>
    <name evidence="2" type="ORF">TELCIR_23917</name>
</gene>
<organism evidence="2 3">
    <name type="scientific">Teladorsagia circumcincta</name>
    <name type="common">Brown stomach worm</name>
    <name type="synonym">Ostertagia circumcincta</name>
    <dbReference type="NCBI Taxonomy" id="45464"/>
    <lineage>
        <taxon>Eukaryota</taxon>
        <taxon>Metazoa</taxon>
        <taxon>Ecdysozoa</taxon>
        <taxon>Nematoda</taxon>
        <taxon>Chromadorea</taxon>
        <taxon>Rhabditida</taxon>
        <taxon>Rhabditina</taxon>
        <taxon>Rhabditomorpha</taxon>
        <taxon>Strongyloidea</taxon>
        <taxon>Trichostrongylidae</taxon>
        <taxon>Teladorsagia</taxon>
    </lineage>
</organism>
<evidence type="ECO:0000256" key="1">
    <source>
        <dbReference type="SAM" id="Phobius"/>
    </source>
</evidence>
<reference evidence="2 3" key="1">
    <citation type="submission" date="2015-09" db="EMBL/GenBank/DDBJ databases">
        <title>Draft genome of the parasitic nematode Teladorsagia circumcincta isolate WARC Sus (inbred).</title>
        <authorList>
            <person name="Mitreva M."/>
        </authorList>
    </citation>
    <scope>NUCLEOTIDE SEQUENCE [LARGE SCALE GENOMIC DNA]</scope>
    <source>
        <strain evidence="2 3">S</strain>
    </source>
</reference>
<name>A0A2G9T9R3_TELCI</name>
<protein>
    <submittedName>
        <fullName evidence="2">Uncharacterized protein</fullName>
    </submittedName>
</protein>
<keyword evidence="1" id="KW-0812">Transmembrane</keyword>
<dbReference type="Proteomes" id="UP000230423">
    <property type="component" value="Unassembled WGS sequence"/>
</dbReference>
<proteinExistence type="predicted"/>
<keyword evidence="1" id="KW-1133">Transmembrane helix</keyword>
<evidence type="ECO:0000313" key="2">
    <source>
        <dbReference type="EMBL" id="PIO54713.1"/>
    </source>
</evidence>
<feature type="transmembrane region" description="Helical" evidence="1">
    <location>
        <begin position="33"/>
        <end position="54"/>
    </location>
</feature>
<sequence>MGRKQANEADGSAEVWFLAPYRRMYLYISMNSYTPPHFCNIFNFITCILMLRVIKPF</sequence>